<dbReference type="InterPro" id="IPR041916">
    <property type="entry name" value="Anti_sigma_zinc_sf"/>
</dbReference>
<proteinExistence type="predicted"/>
<keyword evidence="2" id="KW-0804">Transcription</keyword>
<evidence type="ECO:0000256" key="2">
    <source>
        <dbReference type="ARBA" id="ARBA00023163"/>
    </source>
</evidence>
<dbReference type="Proteomes" id="UP000518206">
    <property type="component" value="Unassembled WGS sequence"/>
</dbReference>
<feature type="region of interest" description="Disordered" evidence="3">
    <location>
        <begin position="73"/>
        <end position="148"/>
    </location>
</feature>
<dbReference type="RefSeq" id="WP_183296019.1">
    <property type="nucleotide sequence ID" value="NZ_JACHVX010000003.1"/>
</dbReference>
<name>A0A7W4UFF8_9CELL</name>
<evidence type="ECO:0000313" key="6">
    <source>
        <dbReference type="EMBL" id="MBB2923132.1"/>
    </source>
</evidence>
<keyword evidence="4" id="KW-0472">Membrane</keyword>
<feature type="compositionally biased region" description="Low complexity" evidence="3">
    <location>
        <begin position="135"/>
        <end position="148"/>
    </location>
</feature>
<comment type="caution">
    <text evidence="6">The sequence shown here is derived from an EMBL/GenBank/DDBJ whole genome shotgun (WGS) entry which is preliminary data.</text>
</comment>
<evidence type="ECO:0000313" key="7">
    <source>
        <dbReference type="Proteomes" id="UP000518206"/>
    </source>
</evidence>
<accession>A0A7W4UFF8</accession>
<dbReference type="GO" id="GO:0005886">
    <property type="term" value="C:plasma membrane"/>
    <property type="evidence" value="ECO:0007669"/>
    <property type="project" value="InterPro"/>
</dbReference>
<dbReference type="InterPro" id="IPR018764">
    <property type="entry name" value="RskA_C"/>
</dbReference>
<feature type="compositionally biased region" description="Gly residues" evidence="3">
    <location>
        <begin position="79"/>
        <end position="97"/>
    </location>
</feature>
<evidence type="ECO:0000256" key="3">
    <source>
        <dbReference type="SAM" id="MobiDB-lite"/>
    </source>
</evidence>
<protein>
    <recommendedName>
        <fullName evidence="5">Anti-sigma K factor RskA C-terminal domain-containing protein</fullName>
    </recommendedName>
</protein>
<evidence type="ECO:0000256" key="1">
    <source>
        <dbReference type="ARBA" id="ARBA00023015"/>
    </source>
</evidence>
<feature type="transmembrane region" description="Helical" evidence="4">
    <location>
        <begin position="163"/>
        <end position="183"/>
    </location>
</feature>
<keyword evidence="1" id="KW-0805">Transcription regulation</keyword>
<reference evidence="6 7" key="2">
    <citation type="submission" date="2020-08" db="EMBL/GenBank/DDBJ databases">
        <authorList>
            <person name="Partida-Martinez L."/>
            <person name="Huntemann M."/>
            <person name="Clum A."/>
            <person name="Wang J."/>
            <person name="Palaniappan K."/>
            <person name="Ritter S."/>
            <person name="Chen I.-M."/>
            <person name="Stamatis D."/>
            <person name="Reddy T."/>
            <person name="O'Malley R."/>
            <person name="Daum C."/>
            <person name="Shapiro N."/>
            <person name="Ivanova N."/>
            <person name="Kyrpides N."/>
            <person name="Woyke T."/>
        </authorList>
    </citation>
    <scope>NUCLEOTIDE SEQUENCE [LARGE SCALE GENOMIC DNA]</scope>
    <source>
        <strain evidence="6 7">RAS26</strain>
    </source>
</reference>
<dbReference type="Pfam" id="PF10099">
    <property type="entry name" value="RskA_C"/>
    <property type="match status" value="1"/>
</dbReference>
<sequence>MEHVDPEVLALASLGEPLDEHEREHLATCPQCSDEVAALSEVVAVGRSSAPGDTLVAPPPAVWGRIRDELGLDPALVPGGSGPATGPTTGTGGGGAGAAAPGSSVTAPSTPGSPAAGAATPGEATAGAGAGAGTAGPDPSPADGASAGDGLAPVVALRRRRTAWVAAAAAAGLVVGGVGGAAWMDRLRADERAAVVAEVALDALPGWSASGDAFVEQASDGTRTLVVTLEGEVDDGGYREVWLIDRDVTKLVSLGVLEGTDGRFSIPAGLDLAEFPVVDVSEEPFDGDPAHSGDSIIRGVLPA</sequence>
<organism evidence="6 7">
    <name type="scientific">Cellulomonas cellasea</name>
    <dbReference type="NCBI Taxonomy" id="43670"/>
    <lineage>
        <taxon>Bacteria</taxon>
        <taxon>Bacillati</taxon>
        <taxon>Actinomycetota</taxon>
        <taxon>Actinomycetes</taxon>
        <taxon>Micrococcales</taxon>
        <taxon>Cellulomonadaceae</taxon>
        <taxon>Cellulomonas</taxon>
    </lineage>
</organism>
<feature type="compositionally biased region" description="Low complexity" evidence="3">
    <location>
        <begin position="98"/>
        <end position="127"/>
    </location>
</feature>
<gene>
    <name evidence="6" type="ORF">FHR80_002057</name>
</gene>
<dbReference type="AlphaFoldDB" id="A0A7W4UFF8"/>
<feature type="domain" description="Anti-sigma K factor RskA C-terminal" evidence="5">
    <location>
        <begin position="164"/>
        <end position="294"/>
    </location>
</feature>
<keyword evidence="4" id="KW-1133">Transmembrane helix</keyword>
<dbReference type="Gene3D" id="1.10.10.1320">
    <property type="entry name" value="Anti-sigma factor, zinc-finger domain"/>
    <property type="match status" value="1"/>
</dbReference>
<dbReference type="EMBL" id="JACHVX010000003">
    <property type="protein sequence ID" value="MBB2923132.1"/>
    <property type="molecule type" value="Genomic_DNA"/>
</dbReference>
<reference evidence="6 7" key="1">
    <citation type="submission" date="2020-08" db="EMBL/GenBank/DDBJ databases">
        <title>The Agave Microbiome: Exploring the role of microbial communities in plant adaptations to desert environments.</title>
        <authorList>
            <person name="Partida-Martinez L.P."/>
        </authorList>
    </citation>
    <scope>NUCLEOTIDE SEQUENCE [LARGE SCALE GENOMIC DNA]</scope>
    <source>
        <strain evidence="6 7">RAS26</strain>
    </source>
</reference>
<keyword evidence="4" id="KW-0812">Transmembrane</keyword>
<evidence type="ECO:0000259" key="5">
    <source>
        <dbReference type="Pfam" id="PF10099"/>
    </source>
</evidence>
<evidence type="ECO:0000256" key="4">
    <source>
        <dbReference type="SAM" id="Phobius"/>
    </source>
</evidence>